<evidence type="ECO:0000313" key="7">
    <source>
        <dbReference type="Proteomes" id="UP000784294"/>
    </source>
</evidence>
<evidence type="ECO:0000256" key="4">
    <source>
        <dbReference type="ARBA" id="ARBA00022723"/>
    </source>
</evidence>
<proteinExistence type="predicted"/>
<name>A0A3S5CL93_9PLAT</name>
<keyword evidence="3" id="KW-0808">Transferase</keyword>
<dbReference type="InterPro" id="IPR007719">
    <property type="entry name" value="PCS_N"/>
</dbReference>
<dbReference type="Pfam" id="PF05023">
    <property type="entry name" value="Phytochelatin"/>
    <property type="match status" value="1"/>
</dbReference>
<evidence type="ECO:0000256" key="3">
    <source>
        <dbReference type="ARBA" id="ARBA00022679"/>
    </source>
</evidence>
<organism evidence="6 7">
    <name type="scientific">Protopolystoma xenopodis</name>
    <dbReference type="NCBI Taxonomy" id="117903"/>
    <lineage>
        <taxon>Eukaryota</taxon>
        <taxon>Metazoa</taxon>
        <taxon>Spiralia</taxon>
        <taxon>Lophotrochozoa</taxon>
        <taxon>Platyhelminthes</taxon>
        <taxon>Monogenea</taxon>
        <taxon>Polyopisthocotylea</taxon>
        <taxon>Polystomatidea</taxon>
        <taxon>Polystomatidae</taxon>
        <taxon>Protopolystoma</taxon>
    </lineage>
</organism>
<dbReference type="InterPro" id="IPR038765">
    <property type="entry name" value="Papain-like_cys_pep_sf"/>
</dbReference>
<evidence type="ECO:0000313" key="6">
    <source>
        <dbReference type="EMBL" id="VEL30393.1"/>
    </source>
</evidence>
<dbReference type="GO" id="GO:0098849">
    <property type="term" value="P:cellular detoxification of cadmium ion"/>
    <property type="evidence" value="ECO:0007669"/>
    <property type="project" value="TreeGrafter"/>
</dbReference>
<dbReference type="GO" id="GO:0046872">
    <property type="term" value="F:metal ion binding"/>
    <property type="evidence" value="ECO:0007669"/>
    <property type="project" value="UniProtKB-KW"/>
</dbReference>
<evidence type="ECO:0000256" key="2">
    <source>
        <dbReference type="ARBA" id="ARBA00022539"/>
    </source>
</evidence>
<dbReference type="OrthoDB" id="448954at2759"/>
<dbReference type="InterPro" id="IPR040409">
    <property type="entry name" value="PCS-like"/>
</dbReference>
<feature type="domain" description="Peptidase C83" evidence="5">
    <location>
        <begin position="1"/>
        <end position="166"/>
    </location>
</feature>
<dbReference type="PROSITE" id="PS51443">
    <property type="entry name" value="PCS"/>
    <property type="match status" value="1"/>
</dbReference>
<comment type="caution">
    <text evidence="6">The sequence shown here is derived from an EMBL/GenBank/DDBJ whole genome shotgun (WGS) entry which is preliminary data.</text>
</comment>
<reference evidence="6" key="1">
    <citation type="submission" date="2018-11" db="EMBL/GenBank/DDBJ databases">
        <authorList>
            <consortium name="Pathogen Informatics"/>
        </authorList>
    </citation>
    <scope>NUCLEOTIDE SEQUENCE</scope>
</reference>
<dbReference type="SUPFAM" id="SSF54001">
    <property type="entry name" value="Cysteine proteinases"/>
    <property type="match status" value="1"/>
</dbReference>
<sequence length="223" mass="25163">MATLVIILNTLEVDPGRVWKAPWRWYHEEMLTCCLPPDALKKGIVLDQFVSIAKCNGLNVELHRATENESARTFREVVAHATRKEPHHGIIAVSFARSALRQTGGGHFSVIAGYHPDREMVLLLDTARFKYPPHWAPLGRLWKGMCDIDEDTQLPRGYMLIRREDGWEANLTEAPATKGSKTSGPQEVVTDIQEERSYAEALKIFVVSDAAWQVRSLMSSRTP</sequence>
<dbReference type="Gene3D" id="3.90.70.30">
    <property type="entry name" value="Phytochelatin synthase, N-terminal domain"/>
    <property type="match status" value="1"/>
</dbReference>
<dbReference type="GO" id="GO:0046938">
    <property type="term" value="P:phytochelatin biosynthetic process"/>
    <property type="evidence" value="ECO:0007669"/>
    <property type="project" value="InterPro"/>
</dbReference>
<dbReference type="AlphaFoldDB" id="A0A3S5CL93"/>
<dbReference type="Proteomes" id="UP000784294">
    <property type="component" value="Unassembled WGS sequence"/>
</dbReference>
<dbReference type="GO" id="GO:0016756">
    <property type="term" value="F:glutathione gamma-glutamylcysteinyltransferase activity"/>
    <property type="evidence" value="ECO:0007669"/>
    <property type="project" value="UniProtKB-EC"/>
</dbReference>
<dbReference type="GO" id="GO:0010273">
    <property type="term" value="P:detoxification of copper ion"/>
    <property type="evidence" value="ECO:0007669"/>
    <property type="project" value="TreeGrafter"/>
</dbReference>
<dbReference type="PANTHER" id="PTHR33447">
    <property type="entry name" value="GLUTATHIONE GAMMA-GLUTAMYLCYSTEINYLTRANSFERASE"/>
    <property type="match status" value="1"/>
</dbReference>
<evidence type="ECO:0000256" key="1">
    <source>
        <dbReference type="ARBA" id="ARBA00012468"/>
    </source>
</evidence>
<evidence type="ECO:0000259" key="5">
    <source>
        <dbReference type="PROSITE" id="PS51443"/>
    </source>
</evidence>
<dbReference type="EC" id="2.3.2.15" evidence="1"/>
<protein>
    <recommendedName>
        <fullName evidence="1">glutathione gamma-glutamylcysteinyltransferase</fullName>
        <ecNumber evidence="1">2.3.2.15</ecNumber>
    </recommendedName>
</protein>
<keyword evidence="2" id="KW-0104">Cadmium</keyword>
<gene>
    <name evidence="6" type="ORF">PXEA_LOCUS23833</name>
</gene>
<keyword evidence="4" id="KW-0479">Metal-binding</keyword>
<dbReference type="EMBL" id="CAAALY010111952">
    <property type="protein sequence ID" value="VEL30393.1"/>
    <property type="molecule type" value="Genomic_DNA"/>
</dbReference>
<dbReference type="InterPro" id="IPR038156">
    <property type="entry name" value="PCS_N_sf"/>
</dbReference>
<keyword evidence="7" id="KW-1185">Reference proteome</keyword>
<dbReference type="PANTHER" id="PTHR33447:SF2">
    <property type="entry name" value="GLUTATHIONE GAMMA-GLUTAMYLCYSTEINYLTRANSFERASE"/>
    <property type="match status" value="1"/>
</dbReference>
<accession>A0A3S5CL93</accession>